<organism evidence="2 3">
    <name type="scientific">Corynebacterium accolens</name>
    <dbReference type="NCBI Taxonomy" id="38284"/>
    <lineage>
        <taxon>Bacteria</taxon>
        <taxon>Bacillati</taxon>
        <taxon>Actinomycetota</taxon>
        <taxon>Actinomycetes</taxon>
        <taxon>Mycobacteriales</taxon>
        <taxon>Corynebacteriaceae</taxon>
        <taxon>Corynebacterium</taxon>
    </lineage>
</organism>
<comment type="caution">
    <text evidence="2">The sequence shown here is derived from an EMBL/GenBank/DDBJ whole genome shotgun (WGS) entry which is preliminary data.</text>
</comment>
<evidence type="ECO:0000313" key="2">
    <source>
        <dbReference type="EMBL" id="MDK4246677.1"/>
    </source>
</evidence>
<dbReference type="Pfam" id="PF13274">
    <property type="entry name" value="SocA_Panacea"/>
    <property type="match status" value="1"/>
</dbReference>
<accession>A0ABT7FM63</accession>
<evidence type="ECO:0000259" key="1">
    <source>
        <dbReference type="Pfam" id="PF13274"/>
    </source>
</evidence>
<protein>
    <submittedName>
        <fullName evidence="2">Panacea domain-containing protein</fullName>
    </submittedName>
</protein>
<dbReference type="Proteomes" id="UP001239414">
    <property type="component" value="Unassembled WGS sequence"/>
</dbReference>
<dbReference type="EMBL" id="JASNUO010000001">
    <property type="protein sequence ID" value="MDK4246677.1"/>
    <property type="molecule type" value="Genomic_DNA"/>
</dbReference>
<proteinExistence type="predicted"/>
<dbReference type="RefSeq" id="WP_284612432.1">
    <property type="nucleotide sequence ID" value="NZ_JASNUO010000001.1"/>
</dbReference>
<dbReference type="InterPro" id="IPR025272">
    <property type="entry name" value="SocA_Panacea"/>
</dbReference>
<name>A0ABT7FM63_9CORY</name>
<reference evidence="2 3" key="1">
    <citation type="submission" date="2023-05" db="EMBL/GenBank/DDBJ databases">
        <title>Metabolic capabilities are highly conserved among human nasal-associated Corynebacterium species in pangenomic analyses.</title>
        <authorList>
            <person name="Tran T.H."/>
            <person name="Roberts A.Q."/>
            <person name="Escapa I.F."/>
            <person name="Gao W."/>
            <person name="Conlan S."/>
            <person name="Kong H."/>
            <person name="Segre J.A."/>
            <person name="Kelly M.S."/>
            <person name="Lemon K.P."/>
        </authorList>
    </citation>
    <scope>NUCLEOTIDE SEQUENCE [LARGE SCALE GENOMIC DNA]</scope>
    <source>
        <strain evidence="2 3">KPL3802</strain>
    </source>
</reference>
<keyword evidence="3" id="KW-1185">Reference proteome</keyword>
<feature type="domain" description="Antitoxin SocA-like Panacea" evidence="1">
    <location>
        <begin position="23"/>
        <end position="118"/>
    </location>
</feature>
<sequence>MAEIFDVGQYITERIPNVDKLKLYKLCYFSQGWHLAWTGQPLFQAEFQAWRHGPVSRELHAQTWQVAGAEKPWPVPYVPGGQSDNLSTYEREVVDSIIAFYGGVESTKLSDLSHGLAWNEARRGIPKDQKSNEKLRTTTILQEFSQAINSHNPTPRPPLQPAEVLLPNVDLDGDVDEILSSPLAKEIEQDWWETFRILADR</sequence>
<gene>
    <name evidence="2" type="ORF">QPX34_01375</name>
</gene>
<evidence type="ECO:0000313" key="3">
    <source>
        <dbReference type="Proteomes" id="UP001239414"/>
    </source>
</evidence>